<reference evidence="1" key="1">
    <citation type="submission" date="2024-07" db="EMBL/GenBank/DDBJ databases">
        <title>A survey of Mimosa microsymbionts across Brazilian biomes reveals a high diversity of Paraburkholderia nodulating endemic species, but also that Cupriavidus is common as a symbiont of widespread species.</title>
        <authorList>
            <person name="Rouws L."/>
            <person name="Barauna A."/>
            <person name="Beukes C."/>
            <person name="Rouws J.R.C."/>
            <person name="De Faria S.M."/>
            <person name="Gross E."/>
            <person name="Bueno Dos Reis Junior F."/>
            <person name="Simon M.F."/>
            <person name="Maluk M."/>
            <person name="Odee D.W."/>
            <person name="Kenicer G."/>
            <person name="Young J.P.W."/>
            <person name="Reis V.M."/>
            <person name="Zilli J."/>
            <person name="James E.K."/>
        </authorList>
    </citation>
    <scope>NUCLEOTIDE SEQUENCE</scope>
    <source>
        <strain evidence="1">EG181B</strain>
    </source>
</reference>
<gene>
    <name evidence="1" type="ORF">AB4Y32_28605</name>
</gene>
<evidence type="ECO:0000313" key="1">
    <source>
        <dbReference type="EMBL" id="MEX3935715.1"/>
    </source>
</evidence>
<dbReference type="EMBL" id="JBFRCH010000023">
    <property type="protein sequence ID" value="MEX3935715.1"/>
    <property type="molecule type" value="Genomic_DNA"/>
</dbReference>
<accession>A0ACC6U7S4</accession>
<dbReference type="Proteomes" id="UP001558850">
    <property type="component" value="Unassembled WGS sequence"/>
</dbReference>
<keyword evidence="2" id="KW-1185">Reference proteome</keyword>
<name>A0ACC6U7S4_9BURK</name>
<proteinExistence type="predicted"/>
<organism evidence="1 2">
    <name type="scientific">Paraburkholderia phymatum</name>
    <dbReference type="NCBI Taxonomy" id="148447"/>
    <lineage>
        <taxon>Bacteria</taxon>
        <taxon>Pseudomonadati</taxon>
        <taxon>Pseudomonadota</taxon>
        <taxon>Betaproteobacteria</taxon>
        <taxon>Burkholderiales</taxon>
        <taxon>Burkholderiaceae</taxon>
        <taxon>Paraburkholderia</taxon>
    </lineage>
</organism>
<sequence length="158" mass="17022">MEIVEIFVGYPSGMTISDRATYMRETDQVYPSQRLQTLLREFSVSEAPPAVSAVIDGATVQLDSRVDGGFSVGDAIGVVGKEDGFIGLVLQLFLNPTKDQRQQLGRFCHTLAAAALLGAVGVWHSTQVWTLADVKLEASLVASFVLTFVQGMISIKGE</sequence>
<protein>
    <submittedName>
        <fullName evidence="1">Uncharacterized protein</fullName>
    </submittedName>
</protein>
<evidence type="ECO:0000313" key="2">
    <source>
        <dbReference type="Proteomes" id="UP001558850"/>
    </source>
</evidence>
<comment type="caution">
    <text evidence="1">The sequence shown here is derived from an EMBL/GenBank/DDBJ whole genome shotgun (WGS) entry which is preliminary data.</text>
</comment>